<dbReference type="Gene3D" id="1.10.443.10">
    <property type="entry name" value="Intergrase catalytic core"/>
    <property type="match status" value="1"/>
</dbReference>
<evidence type="ECO:0000256" key="2">
    <source>
        <dbReference type="ARBA" id="ARBA00023172"/>
    </source>
</evidence>
<dbReference type="GO" id="GO:0006310">
    <property type="term" value="P:DNA recombination"/>
    <property type="evidence" value="ECO:0007669"/>
    <property type="project" value="UniProtKB-KW"/>
</dbReference>
<gene>
    <name evidence="6" type="ORF">C5U48_13055</name>
</gene>
<feature type="domain" description="Tyr recombinase" evidence="4">
    <location>
        <begin position="96"/>
        <end position="261"/>
    </location>
</feature>
<protein>
    <submittedName>
        <fullName evidence="6">Tyrosine recombinase</fullName>
    </submittedName>
</protein>
<keyword evidence="2" id="KW-0233">DNA recombination</keyword>
<dbReference type="AlphaFoldDB" id="A0A9X7IMD1"/>
<dbReference type="Pfam" id="PF00589">
    <property type="entry name" value="Phage_integrase"/>
    <property type="match status" value="1"/>
</dbReference>
<reference evidence="6 7" key="1">
    <citation type="submission" date="2018-02" db="EMBL/GenBank/DDBJ databases">
        <title>Draft genome sequence of Mycobacterium virginiense isolated from mud of a swine farm in Japan.</title>
        <authorList>
            <person name="Ohya K."/>
        </authorList>
    </citation>
    <scope>NUCLEOTIDE SEQUENCE [LARGE SCALE GENOMIC DNA]</scope>
    <source>
        <strain evidence="6 7">GF75</strain>
    </source>
</reference>
<sequence>MLNTWRTWQFAQSLSARTVNERIDTVRRMSEWCGVAPEHAQVEDIVTWLAEGGTWMPNTRWTYCTALRAWFLWLQKTGRRVDNPMVMIDSPKRAKGVPHPVSNKDVQRLLVVRARRRTRAMLALAMFEGYRVHEIAKTRGEDFNLIDRTVTVTGKGGFTATLPLHHRVLEIAYQMPRKGYWFPGADHGHQRRESVSQTIKDAMVRASVTGSAHWLRHWFGTALLEAGVDIRMVQTLLRHQNLATTEIYTKVSAARCAASIDLLDPFRVEPAVELTAEMRRIVDEYCGPDGDDLDLPDTVAAA</sequence>
<dbReference type="SUPFAM" id="SSF56349">
    <property type="entry name" value="DNA breaking-rejoining enzymes"/>
    <property type="match status" value="1"/>
</dbReference>
<evidence type="ECO:0000259" key="5">
    <source>
        <dbReference type="PROSITE" id="PS51900"/>
    </source>
</evidence>
<proteinExistence type="predicted"/>
<evidence type="ECO:0000259" key="4">
    <source>
        <dbReference type="PROSITE" id="PS51898"/>
    </source>
</evidence>
<dbReference type="PANTHER" id="PTHR30349:SF64">
    <property type="entry name" value="PROPHAGE INTEGRASE INTD-RELATED"/>
    <property type="match status" value="1"/>
</dbReference>
<dbReference type="Proteomes" id="UP000237911">
    <property type="component" value="Unassembled WGS sequence"/>
</dbReference>
<accession>A0A9X7IMD1</accession>
<name>A0A9X7IMD1_9MYCO</name>
<dbReference type="InterPro" id="IPR002104">
    <property type="entry name" value="Integrase_catalytic"/>
</dbReference>
<comment type="caution">
    <text evidence="6">The sequence shown here is derived from an EMBL/GenBank/DDBJ whole genome shotgun (WGS) entry which is preliminary data.</text>
</comment>
<dbReference type="InterPro" id="IPR011010">
    <property type="entry name" value="DNA_brk_join_enz"/>
</dbReference>
<dbReference type="PROSITE" id="PS51900">
    <property type="entry name" value="CB"/>
    <property type="match status" value="1"/>
</dbReference>
<dbReference type="PANTHER" id="PTHR30349">
    <property type="entry name" value="PHAGE INTEGRASE-RELATED"/>
    <property type="match status" value="1"/>
</dbReference>
<dbReference type="InterPro" id="IPR050090">
    <property type="entry name" value="Tyrosine_recombinase_XerCD"/>
</dbReference>
<dbReference type="GO" id="GO:0003677">
    <property type="term" value="F:DNA binding"/>
    <property type="evidence" value="ECO:0007669"/>
    <property type="project" value="UniProtKB-UniRule"/>
</dbReference>
<evidence type="ECO:0000313" key="6">
    <source>
        <dbReference type="EMBL" id="PQM51870.1"/>
    </source>
</evidence>
<dbReference type="PROSITE" id="PS51898">
    <property type="entry name" value="TYR_RECOMBINASE"/>
    <property type="match status" value="1"/>
</dbReference>
<keyword evidence="1 3" id="KW-0238">DNA-binding</keyword>
<evidence type="ECO:0000256" key="3">
    <source>
        <dbReference type="PROSITE-ProRule" id="PRU01248"/>
    </source>
</evidence>
<dbReference type="InterPro" id="IPR044068">
    <property type="entry name" value="CB"/>
</dbReference>
<dbReference type="GO" id="GO:0015074">
    <property type="term" value="P:DNA integration"/>
    <property type="evidence" value="ECO:0007669"/>
    <property type="project" value="InterPro"/>
</dbReference>
<organism evidence="6 7">
    <name type="scientific">Mycolicibacter virginiensis</name>
    <dbReference type="NCBI Taxonomy" id="1795032"/>
    <lineage>
        <taxon>Bacteria</taxon>
        <taxon>Bacillati</taxon>
        <taxon>Actinomycetota</taxon>
        <taxon>Actinomycetes</taxon>
        <taxon>Mycobacteriales</taxon>
        <taxon>Mycobacteriaceae</taxon>
        <taxon>Mycolicibacter</taxon>
    </lineage>
</organism>
<evidence type="ECO:0000256" key="1">
    <source>
        <dbReference type="ARBA" id="ARBA00023125"/>
    </source>
</evidence>
<dbReference type="EMBL" id="PUEV01000056">
    <property type="protein sequence ID" value="PQM51870.1"/>
    <property type="molecule type" value="Genomic_DNA"/>
</dbReference>
<feature type="domain" description="Core-binding (CB)" evidence="5">
    <location>
        <begin position="1"/>
        <end position="75"/>
    </location>
</feature>
<keyword evidence="7" id="KW-1185">Reference proteome</keyword>
<dbReference type="InterPro" id="IPR013762">
    <property type="entry name" value="Integrase-like_cat_sf"/>
</dbReference>
<evidence type="ECO:0000313" key="7">
    <source>
        <dbReference type="Proteomes" id="UP000237911"/>
    </source>
</evidence>